<evidence type="ECO:0000313" key="3">
    <source>
        <dbReference type="Proteomes" id="UP000696280"/>
    </source>
</evidence>
<name>A0A9N9L4M7_9HELO</name>
<feature type="region of interest" description="Disordered" evidence="1">
    <location>
        <begin position="86"/>
        <end position="107"/>
    </location>
</feature>
<feature type="region of interest" description="Disordered" evidence="1">
    <location>
        <begin position="150"/>
        <end position="221"/>
    </location>
</feature>
<feature type="compositionally biased region" description="Basic and acidic residues" evidence="1">
    <location>
        <begin position="158"/>
        <end position="170"/>
    </location>
</feature>
<accession>A0A9N9L4M7</accession>
<proteinExistence type="predicted"/>
<dbReference type="AlphaFoldDB" id="A0A9N9L4M7"/>
<keyword evidence="3" id="KW-1185">Reference proteome</keyword>
<dbReference type="EMBL" id="CAJVRL010000079">
    <property type="protein sequence ID" value="CAG8957467.1"/>
    <property type="molecule type" value="Genomic_DNA"/>
</dbReference>
<evidence type="ECO:0000313" key="2">
    <source>
        <dbReference type="EMBL" id="CAG8957467.1"/>
    </source>
</evidence>
<dbReference type="Proteomes" id="UP000696280">
    <property type="component" value="Unassembled WGS sequence"/>
</dbReference>
<reference evidence="2" key="1">
    <citation type="submission" date="2021-07" db="EMBL/GenBank/DDBJ databases">
        <authorList>
            <person name="Durling M."/>
        </authorList>
    </citation>
    <scope>NUCLEOTIDE SEQUENCE</scope>
</reference>
<comment type="caution">
    <text evidence="2">The sequence shown here is derived from an EMBL/GenBank/DDBJ whole genome shotgun (WGS) entry which is preliminary data.</text>
</comment>
<gene>
    <name evidence="2" type="ORF">HYFRA_00011448</name>
</gene>
<sequence>MNKQHYLKSLADMEAEMKAEIQAVVVSNAVEVSNDSFEESDIINCHYCQAPCHGPDAYDNHVENAHPQVLPPKNICTHCGRSWPSKSSLGSHQGQCKSRGRSRSGSLKLIKARTLSTGMKIRRESDKAIRVRKSSKIRVSKDRFKERLKNDPASLLEEQERLMQEARERQSSSAPASSPPPDAMSYESTQQGTMAAPAGPTGFRRFGGSAGSETDPITLDK</sequence>
<feature type="compositionally biased region" description="Polar residues" evidence="1">
    <location>
        <begin position="86"/>
        <end position="96"/>
    </location>
</feature>
<protein>
    <submittedName>
        <fullName evidence="2">Uncharacterized protein</fullName>
    </submittedName>
</protein>
<organism evidence="2 3">
    <name type="scientific">Hymenoscyphus fraxineus</name>
    <dbReference type="NCBI Taxonomy" id="746836"/>
    <lineage>
        <taxon>Eukaryota</taxon>
        <taxon>Fungi</taxon>
        <taxon>Dikarya</taxon>
        <taxon>Ascomycota</taxon>
        <taxon>Pezizomycotina</taxon>
        <taxon>Leotiomycetes</taxon>
        <taxon>Helotiales</taxon>
        <taxon>Helotiaceae</taxon>
        <taxon>Hymenoscyphus</taxon>
    </lineage>
</organism>
<evidence type="ECO:0000256" key="1">
    <source>
        <dbReference type="SAM" id="MobiDB-lite"/>
    </source>
</evidence>